<dbReference type="EMBL" id="RBNI01000310">
    <property type="protein sequence ID" value="RUP51960.1"/>
    <property type="molecule type" value="Genomic_DNA"/>
</dbReference>
<evidence type="ECO:0000313" key="1">
    <source>
        <dbReference type="EMBL" id="RUP51960.1"/>
    </source>
</evidence>
<reference evidence="1 2" key="1">
    <citation type="journal article" date="2018" name="New Phytol.">
        <title>Phylogenomics of Endogonaceae and evolution of mycorrhizas within Mucoromycota.</title>
        <authorList>
            <person name="Chang Y."/>
            <person name="Desiro A."/>
            <person name="Na H."/>
            <person name="Sandor L."/>
            <person name="Lipzen A."/>
            <person name="Clum A."/>
            <person name="Barry K."/>
            <person name="Grigoriev I.V."/>
            <person name="Martin F.M."/>
            <person name="Stajich J.E."/>
            <person name="Smith M.E."/>
            <person name="Bonito G."/>
            <person name="Spatafora J.W."/>
        </authorList>
    </citation>
    <scope>NUCLEOTIDE SEQUENCE [LARGE SCALE GENOMIC DNA]</scope>
    <source>
        <strain evidence="1 2">GMNB39</strain>
    </source>
</reference>
<protein>
    <submittedName>
        <fullName evidence="1">Uncharacterized protein</fullName>
    </submittedName>
</protein>
<organism evidence="1 2">
    <name type="scientific">Jimgerdemannia flammicorona</name>
    <dbReference type="NCBI Taxonomy" id="994334"/>
    <lineage>
        <taxon>Eukaryota</taxon>
        <taxon>Fungi</taxon>
        <taxon>Fungi incertae sedis</taxon>
        <taxon>Mucoromycota</taxon>
        <taxon>Mucoromycotina</taxon>
        <taxon>Endogonomycetes</taxon>
        <taxon>Endogonales</taxon>
        <taxon>Endogonaceae</taxon>
        <taxon>Jimgerdemannia</taxon>
    </lineage>
</organism>
<keyword evidence="2" id="KW-1185">Reference proteome</keyword>
<dbReference type="OrthoDB" id="2421943at2759"/>
<proteinExistence type="predicted"/>
<gene>
    <name evidence="1" type="ORF">BC936DRAFT_144194</name>
</gene>
<sequence>MSTCRAKRPDFACLVNKIPVLNSETKPLGVTPFQQSNDRLKVHLRARKAINQLLEPKGGLAESAIFTNAGDLVESYIMDLKYDELYRSWAFLTTRLVRDKTTIPLLESNLRHFMALEERVNKMAENYKSKSASFTPPLETRYKRNLPDTPQMKMILQ</sequence>
<evidence type="ECO:0000313" key="2">
    <source>
        <dbReference type="Proteomes" id="UP000268093"/>
    </source>
</evidence>
<dbReference type="AlphaFoldDB" id="A0A433DM44"/>
<dbReference type="Proteomes" id="UP000268093">
    <property type="component" value="Unassembled WGS sequence"/>
</dbReference>
<comment type="caution">
    <text evidence="1">The sequence shown here is derived from an EMBL/GenBank/DDBJ whole genome shotgun (WGS) entry which is preliminary data.</text>
</comment>
<name>A0A433DM44_9FUNG</name>
<accession>A0A433DM44</accession>